<dbReference type="EMBL" id="CP138348">
    <property type="protein sequence ID" value="WPF89504.1"/>
    <property type="molecule type" value="Genomic_DNA"/>
</dbReference>
<proteinExistence type="predicted"/>
<evidence type="ECO:0000256" key="2">
    <source>
        <dbReference type="SAM" id="Phobius"/>
    </source>
</evidence>
<organism evidence="3">
    <name type="scientific">Cyanobacterium aponinum AL20115</name>
    <dbReference type="NCBI Taxonomy" id="3090662"/>
    <lineage>
        <taxon>Bacteria</taxon>
        <taxon>Bacillati</taxon>
        <taxon>Cyanobacteriota</taxon>
        <taxon>Cyanophyceae</taxon>
        <taxon>Oscillatoriophycideae</taxon>
        <taxon>Chroococcales</taxon>
        <taxon>Geminocystaceae</taxon>
        <taxon>Cyanobacterium</taxon>
    </lineage>
</organism>
<keyword evidence="2" id="KW-1133">Transmembrane helix</keyword>
<feature type="transmembrane region" description="Helical" evidence="2">
    <location>
        <begin position="164"/>
        <end position="185"/>
    </location>
</feature>
<gene>
    <name evidence="3" type="ORF">SAY89_04340</name>
</gene>
<keyword evidence="2" id="KW-0812">Transmembrane</keyword>
<accession>A0AAF0ZEI8</accession>
<feature type="coiled-coil region" evidence="1">
    <location>
        <begin position="552"/>
        <end position="629"/>
    </location>
</feature>
<dbReference type="RefSeq" id="WP_320001927.1">
    <property type="nucleotide sequence ID" value="NZ_CP138348.1"/>
</dbReference>
<dbReference type="SUPFAM" id="SSF58113">
    <property type="entry name" value="Apolipoprotein A-I"/>
    <property type="match status" value="1"/>
</dbReference>
<feature type="transmembrane region" description="Helical" evidence="2">
    <location>
        <begin position="114"/>
        <end position="137"/>
    </location>
</feature>
<name>A0AAF0ZEI8_9CHRO</name>
<feature type="transmembrane region" description="Helical" evidence="2">
    <location>
        <begin position="12"/>
        <end position="33"/>
    </location>
</feature>
<evidence type="ECO:0008006" key="4">
    <source>
        <dbReference type="Google" id="ProtNLM"/>
    </source>
</evidence>
<keyword evidence="1" id="KW-0175">Coiled coil</keyword>
<reference evidence="3" key="1">
    <citation type="submission" date="2023-11" db="EMBL/GenBank/DDBJ databases">
        <title>Genome sequence of Cyanobacterium aponinum BCRC AL20115.</title>
        <authorList>
            <person name="Chang H.-Y."/>
            <person name="Lin K.-M."/>
            <person name="Hsueh H.-T."/>
            <person name="Chu H.-A."/>
            <person name="Kuo C.-H."/>
        </authorList>
    </citation>
    <scope>NUCLEOTIDE SEQUENCE</scope>
    <source>
        <strain evidence="3">AL20115</strain>
    </source>
</reference>
<evidence type="ECO:0000256" key="1">
    <source>
        <dbReference type="SAM" id="Coils"/>
    </source>
</evidence>
<evidence type="ECO:0000313" key="3">
    <source>
        <dbReference type="EMBL" id="WPF89504.1"/>
    </source>
</evidence>
<dbReference type="AlphaFoldDB" id="A0AAF0ZEI8"/>
<protein>
    <recommendedName>
        <fullName evidence="4">MotA/TolQ/ExbB proton channel domain-containing protein</fullName>
    </recommendedName>
</protein>
<keyword evidence="2" id="KW-0472">Membrane</keyword>
<sequence length="718" mass="80414">MMDFFLNWGGVIFISIIAIILIVIEVFGIFFYYREKEFSLTNQGIQFLKDKQNKGDIIKAECHKEDKDLFYWLTKHLEGNISPNKIIPKKDHNNYYIFSSYPSILTQPIPRSPVYYAPTLLTALGILGTFLGIFLGLQKVGTNIGDTQTLLASSNQLLEGMKTAFSTSLAGLGSASLMMITLALGGKFRQDKRNKVRKELSTIAYVESSQKLLSRLDTSGFQEISHSLNNLTGLANLTPENIALAIKSAIASDDSILVQQLQAQTNHLQTLTPESFATVLQPLITPIQEEIKSLKQIQIEQQSTVQLLVRELRNELIEPVVQRLDQSAKLTEEASLAVKELKDELGGIAESLAGAVQTIQEFQQDTLIKLQQFAQSLQQILNQFGDDTKGVLQQVAAEINNAVAESIAGMEAQRQAFENSANQAANTFRGIREDLQEALTTQATQQKEMLEGVKQSTEDILQKTNEAFSQQTETIVKVGEKASQLMNQAKENLLSTLQNIDSMLQNTRETVQIELERFRLEYQVSLTDFFDKQNQLLDETLGRQKEGLAEVVNNLQTTFKEESEKRKQLAEEVNQSLTNIKETTRIVSNLVNATGMNSSERYAQLQELAETLGNEAEKVETAYQQMANQFRENSQTITNEFKNILGEITQEFDLLSTKTNQQISDYLSKASETYSNNFKKADSAMAEICSKLNNTSSELFNVAEYLVASANELTQSKQ</sequence>